<keyword evidence="4" id="KW-0009">Actin-binding</keyword>
<evidence type="ECO:0000313" key="7">
    <source>
        <dbReference type="Ensembl" id="ENSXMAP00000020806.1"/>
    </source>
</evidence>
<reference evidence="7" key="4">
    <citation type="submission" date="2025-09" db="UniProtKB">
        <authorList>
            <consortium name="Ensembl"/>
        </authorList>
    </citation>
    <scope>IDENTIFICATION</scope>
    <source>
        <strain evidence="7">JP 163 A</strain>
    </source>
</reference>
<dbReference type="InterPro" id="IPR011993">
    <property type="entry name" value="PH-like_dom_sf"/>
</dbReference>
<dbReference type="Gene3D" id="1.20.58.60">
    <property type="match status" value="3"/>
</dbReference>
<feature type="region of interest" description="Disordered" evidence="5">
    <location>
        <begin position="454"/>
        <end position="520"/>
    </location>
</feature>
<dbReference type="InterPro" id="IPR018159">
    <property type="entry name" value="Spectrin/alpha-actinin"/>
</dbReference>
<dbReference type="SMART" id="SM00150">
    <property type="entry name" value="SPEC"/>
    <property type="match status" value="4"/>
</dbReference>
<evidence type="ECO:0000259" key="6">
    <source>
        <dbReference type="PROSITE" id="PS50003"/>
    </source>
</evidence>
<dbReference type="GO" id="GO:0005543">
    <property type="term" value="F:phospholipid binding"/>
    <property type="evidence" value="ECO:0007669"/>
    <property type="project" value="InterPro"/>
</dbReference>
<dbReference type="GeneTree" id="ENSGT00940000156343"/>
<keyword evidence="2" id="KW-0117">Actin capping</keyword>
<name>A0A3B5PT66_XIPMA</name>
<proteinExistence type="inferred from homology"/>
<evidence type="ECO:0000256" key="3">
    <source>
        <dbReference type="ARBA" id="ARBA00022737"/>
    </source>
</evidence>
<reference evidence="8" key="2">
    <citation type="journal article" date="2013" name="Nat. Genet.">
        <title>The genome of the platyfish, Xiphophorus maculatus, provides insights into evolutionary adaptation and several complex traits.</title>
        <authorList>
            <person name="Schartl M."/>
            <person name="Walter R.B."/>
            <person name="Shen Y."/>
            <person name="Garcia T."/>
            <person name="Catchen J."/>
            <person name="Amores A."/>
            <person name="Braasch I."/>
            <person name="Chalopin D."/>
            <person name="Volff J.N."/>
            <person name="Lesch K.P."/>
            <person name="Bisazza A."/>
            <person name="Minx P."/>
            <person name="Hillier L."/>
            <person name="Wilson R.K."/>
            <person name="Fuerstenberg S."/>
            <person name="Boore J."/>
            <person name="Searle S."/>
            <person name="Postlethwait J.H."/>
            <person name="Warren W.C."/>
        </authorList>
    </citation>
    <scope>NUCLEOTIDE SEQUENCE [LARGE SCALE GENOMIC DNA]</scope>
    <source>
        <strain evidence="8">JP 163 A</strain>
    </source>
</reference>
<evidence type="ECO:0000256" key="4">
    <source>
        <dbReference type="ARBA" id="ARBA00023203"/>
    </source>
</evidence>
<feature type="domain" description="PH" evidence="6">
    <location>
        <begin position="516"/>
        <end position="618"/>
    </location>
</feature>
<dbReference type="SUPFAM" id="SSF50729">
    <property type="entry name" value="PH domain-like"/>
    <property type="match status" value="1"/>
</dbReference>
<dbReference type="Pfam" id="PF15410">
    <property type="entry name" value="PH_9"/>
    <property type="match status" value="1"/>
</dbReference>
<organism evidence="7 8">
    <name type="scientific">Xiphophorus maculatus</name>
    <name type="common">Southern platyfish</name>
    <name type="synonym">Platypoecilus maculatus</name>
    <dbReference type="NCBI Taxonomy" id="8083"/>
    <lineage>
        <taxon>Eukaryota</taxon>
        <taxon>Metazoa</taxon>
        <taxon>Chordata</taxon>
        <taxon>Craniata</taxon>
        <taxon>Vertebrata</taxon>
        <taxon>Euteleostomi</taxon>
        <taxon>Actinopterygii</taxon>
        <taxon>Neopterygii</taxon>
        <taxon>Teleostei</taxon>
        <taxon>Neoteleostei</taxon>
        <taxon>Acanthomorphata</taxon>
        <taxon>Ovalentaria</taxon>
        <taxon>Atherinomorphae</taxon>
        <taxon>Cyprinodontiformes</taxon>
        <taxon>Poeciliidae</taxon>
        <taxon>Poeciliinae</taxon>
        <taxon>Xiphophorus</taxon>
    </lineage>
</organism>
<comment type="similarity">
    <text evidence="1">Belongs to the spectrin family.</text>
</comment>
<dbReference type="InterPro" id="IPR041681">
    <property type="entry name" value="PH_9"/>
</dbReference>
<dbReference type="SMART" id="SM00233">
    <property type="entry name" value="PH"/>
    <property type="match status" value="1"/>
</dbReference>
<dbReference type="GO" id="GO:0051693">
    <property type="term" value="P:actin filament capping"/>
    <property type="evidence" value="ECO:0007669"/>
    <property type="project" value="UniProtKB-KW"/>
</dbReference>
<dbReference type="GO" id="GO:0003779">
    <property type="term" value="F:actin binding"/>
    <property type="evidence" value="ECO:0007669"/>
    <property type="project" value="UniProtKB-KW"/>
</dbReference>
<sequence>MLKAHLALEQTVETYAETVGMLSQQCQHLLELGHPESEQITKQQSHIDRLYVSLKDMVEHRKTKLEQQYWLYQLNKEVEELEKWITEREAVASSTELGHDLEEVTVLQERFTKFASETNSVGEQRMEQVNKMVNEMIDCGHSDAATIAEWKDGLNESWADLLELMETRRQMLAASQQLHKFFTDCKEVLAQITGKMKQLPEVRASSFDWTAARLFTSLLYLRKVRQLQENAAQLRTIYAGEKAEAIMVKEQEVMDAWKELLSSCEASRIQVTSVTDKVQFFSVVRENLMWMEGIMGQIRWDEPRDLTGLEVMMKHHQDLKAKVDGRSKTIQQCADLGKILIAAGNPASEEIQEKLDSLLTKQKDMIEKWDKHQERLLQQEHFQFAQETVKAEAWLKAKEPLMSSKQQEGEEAQAQTDEVEQLILRHEAFRKAAVTWKERFSSLRQLSAVSFTARGEPYRPPSSLSAPVTRFDGRPRARDRPKPRRRPRPKEPETTRRSRSAPATGAPTTPQPPSHTAQNEGFLYRKKATSTDLEAHKSWVNVYCVLKEGKLTFYKDTKNLTATYNGEPSVDMSDCKFDPSMGYKKKKNVFILQVNDGTNFVFHAKDEVRTLIHSYYIF</sequence>
<dbReference type="Gene3D" id="2.30.29.30">
    <property type="entry name" value="Pleckstrin-homology domain (PH domain)/Phosphotyrosine-binding domain (PTB)"/>
    <property type="match status" value="1"/>
</dbReference>
<dbReference type="Proteomes" id="UP000002852">
    <property type="component" value="Unassembled WGS sequence"/>
</dbReference>
<dbReference type="InterPro" id="IPR001849">
    <property type="entry name" value="PH_domain"/>
</dbReference>
<dbReference type="Ensembl" id="ENSXMAT00000041016.1">
    <property type="protein sequence ID" value="ENSXMAP00000020806.1"/>
    <property type="gene ID" value="ENSXMAG00000018695.2"/>
</dbReference>
<evidence type="ECO:0000313" key="8">
    <source>
        <dbReference type="Proteomes" id="UP000002852"/>
    </source>
</evidence>
<dbReference type="InterPro" id="IPR002017">
    <property type="entry name" value="Spectrin_repeat"/>
</dbReference>
<evidence type="ECO:0000256" key="1">
    <source>
        <dbReference type="ARBA" id="ARBA00006826"/>
    </source>
</evidence>
<reference evidence="7" key="3">
    <citation type="submission" date="2025-08" db="UniProtKB">
        <authorList>
            <consortium name="Ensembl"/>
        </authorList>
    </citation>
    <scope>IDENTIFICATION</scope>
    <source>
        <strain evidence="7">JP 163 A</strain>
    </source>
</reference>
<keyword evidence="3" id="KW-0677">Repeat</keyword>
<dbReference type="SUPFAM" id="SSF46966">
    <property type="entry name" value="Spectrin repeat"/>
    <property type="match status" value="3"/>
</dbReference>
<accession>A0A3B5PT66</accession>
<dbReference type="AlphaFoldDB" id="A0A3B5PT66"/>
<dbReference type="Pfam" id="PF00435">
    <property type="entry name" value="Spectrin"/>
    <property type="match status" value="3"/>
</dbReference>
<dbReference type="CDD" id="cd00176">
    <property type="entry name" value="SPEC"/>
    <property type="match status" value="2"/>
</dbReference>
<dbReference type="PROSITE" id="PS50003">
    <property type="entry name" value="PH_DOMAIN"/>
    <property type="match status" value="1"/>
</dbReference>
<reference evidence="8" key="1">
    <citation type="submission" date="2012-01" db="EMBL/GenBank/DDBJ databases">
        <authorList>
            <person name="Walter R."/>
            <person name="Schartl M."/>
            <person name="Warren W."/>
        </authorList>
    </citation>
    <scope>NUCLEOTIDE SEQUENCE [LARGE SCALE GENOMIC DNA]</scope>
    <source>
        <strain evidence="8">JP 163 A</strain>
    </source>
</reference>
<feature type="compositionally biased region" description="Basic and acidic residues" evidence="5">
    <location>
        <begin position="471"/>
        <end position="480"/>
    </location>
</feature>
<dbReference type="InterPro" id="IPR001605">
    <property type="entry name" value="PH_dom-spectrin-type"/>
</dbReference>
<evidence type="ECO:0000256" key="2">
    <source>
        <dbReference type="ARBA" id="ARBA00022467"/>
    </source>
</evidence>
<dbReference type="PANTHER" id="PTHR11915">
    <property type="entry name" value="SPECTRIN/FILAMIN RELATED CYTOSKELETAL PROTEIN"/>
    <property type="match status" value="1"/>
</dbReference>
<protein>
    <recommendedName>
        <fullName evidence="6">PH domain-containing protein</fullName>
    </recommendedName>
</protein>
<evidence type="ECO:0000256" key="5">
    <source>
        <dbReference type="SAM" id="MobiDB-lite"/>
    </source>
</evidence>
<dbReference type="PRINTS" id="PR00683">
    <property type="entry name" value="SPECTRINPH"/>
</dbReference>
<keyword evidence="8" id="KW-1185">Reference proteome</keyword>